<keyword evidence="1" id="KW-1133">Transmembrane helix</keyword>
<sequence>MPLPHFLLLLAAVIISAAFTIWLASAIGVPLFALGLLALMAAAVAHYAARDHHHH</sequence>
<dbReference type="EMBL" id="VLKU01000002">
    <property type="protein sequence ID" value="TWI36911.1"/>
    <property type="molecule type" value="Genomic_DNA"/>
</dbReference>
<evidence type="ECO:0000313" key="2">
    <source>
        <dbReference type="EMBL" id="TWI36911.1"/>
    </source>
</evidence>
<feature type="transmembrane region" description="Helical" evidence="1">
    <location>
        <begin position="6"/>
        <end position="24"/>
    </location>
</feature>
<reference evidence="2 3" key="1">
    <citation type="journal article" date="2015" name="Stand. Genomic Sci.">
        <title>Genomic Encyclopedia of Bacterial and Archaeal Type Strains, Phase III: the genomes of soil and plant-associated and newly described type strains.</title>
        <authorList>
            <person name="Whitman W.B."/>
            <person name="Woyke T."/>
            <person name="Klenk H.P."/>
            <person name="Zhou Y."/>
            <person name="Lilburn T.G."/>
            <person name="Beck B.J."/>
            <person name="De Vos P."/>
            <person name="Vandamme P."/>
            <person name="Eisen J.A."/>
            <person name="Garrity G."/>
            <person name="Hugenholtz P."/>
            <person name="Kyrpides N.C."/>
        </authorList>
    </citation>
    <scope>NUCLEOTIDE SEQUENCE [LARGE SCALE GENOMIC DNA]</scope>
    <source>
        <strain evidence="2 3">CGMCC 1.5364</strain>
    </source>
</reference>
<gene>
    <name evidence="2" type="ORF">IQ24_00697</name>
</gene>
<dbReference type="RefSeq" id="WP_199756472.1">
    <property type="nucleotide sequence ID" value="NZ_VLKU01000002.1"/>
</dbReference>
<accession>A0A562NXU9</accession>
<protein>
    <submittedName>
        <fullName evidence="2">Uncharacterized protein</fullName>
    </submittedName>
</protein>
<proteinExistence type="predicted"/>
<organism evidence="2 3">
    <name type="scientific">Paracoccus sulfuroxidans</name>
    <dbReference type="NCBI Taxonomy" id="384678"/>
    <lineage>
        <taxon>Bacteria</taxon>
        <taxon>Pseudomonadati</taxon>
        <taxon>Pseudomonadota</taxon>
        <taxon>Alphaproteobacteria</taxon>
        <taxon>Rhodobacterales</taxon>
        <taxon>Paracoccaceae</taxon>
        <taxon>Paracoccus</taxon>
    </lineage>
</organism>
<feature type="transmembrane region" description="Helical" evidence="1">
    <location>
        <begin position="31"/>
        <end position="49"/>
    </location>
</feature>
<keyword evidence="1" id="KW-0472">Membrane</keyword>
<name>A0A562NXU9_9RHOB</name>
<keyword evidence="1" id="KW-0812">Transmembrane</keyword>
<evidence type="ECO:0000313" key="3">
    <source>
        <dbReference type="Proteomes" id="UP000316225"/>
    </source>
</evidence>
<keyword evidence="3" id="KW-1185">Reference proteome</keyword>
<evidence type="ECO:0000256" key="1">
    <source>
        <dbReference type="SAM" id="Phobius"/>
    </source>
</evidence>
<dbReference type="Proteomes" id="UP000316225">
    <property type="component" value="Unassembled WGS sequence"/>
</dbReference>
<dbReference type="AlphaFoldDB" id="A0A562NXU9"/>
<comment type="caution">
    <text evidence="2">The sequence shown here is derived from an EMBL/GenBank/DDBJ whole genome shotgun (WGS) entry which is preliminary data.</text>
</comment>